<dbReference type="AlphaFoldDB" id="A0A1M6ERD8"/>
<keyword evidence="2" id="KW-1185">Reference proteome</keyword>
<protein>
    <recommendedName>
        <fullName evidence="3">Phage terminase, small subunit, putative, P27 family</fullName>
    </recommendedName>
</protein>
<dbReference type="EMBL" id="FQZN01000010">
    <property type="protein sequence ID" value="SHI87973.1"/>
    <property type="molecule type" value="Genomic_DNA"/>
</dbReference>
<evidence type="ECO:0000313" key="2">
    <source>
        <dbReference type="Proteomes" id="UP000184192"/>
    </source>
</evidence>
<evidence type="ECO:0008006" key="3">
    <source>
        <dbReference type="Google" id="ProtNLM"/>
    </source>
</evidence>
<evidence type="ECO:0000313" key="1">
    <source>
        <dbReference type="EMBL" id="SHI87973.1"/>
    </source>
</evidence>
<accession>A0A1M6ERD8</accession>
<sequence length="124" mass="14013">MCKSVCKMSDLDDIKNKIRDAMTSQGTYIPDLDLCIELCAGSYMAFRIALSDISKKRMKSFVKEKTREENTKLVAHPAFKVLFDSLEVTRKQLRELGLTLQTLSVSEDDEVNDFINEVNGAGEQ</sequence>
<gene>
    <name evidence="1" type="ORF">SAMN05444350_11024</name>
</gene>
<dbReference type="Proteomes" id="UP000184192">
    <property type="component" value="Unassembled WGS sequence"/>
</dbReference>
<organism evidence="1 2">
    <name type="scientific">Bacteroides stercorirosoris</name>
    <dbReference type="NCBI Taxonomy" id="871324"/>
    <lineage>
        <taxon>Bacteria</taxon>
        <taxon>Pseudomonadati</taxon>
        <taxon>Bacteroidota</taxon>
        <taxon>Bacteroidia</taxon>
        <taxon>Bacteroidales</taxon>
        <taxon>Bacteroidaceae</taxon>
        <taxon>Bacteroides</taxon>
    </lineage>
</organism>
<proteinExistence type="predicted"/>
<reference evidence="2" key="1">
    <citation type="submission" date="2016-11" db="EMBL/GenBank/DDBJ databases">
        <authorList>
            <person name="Varghese N."/>
            <person name="Submissions S."/>
        </authorList>
    </citation>
    <scope>NUCLEOTIDE SEQUENCE [LARGE SCALE GENOMIC DNA]</scope>
    <source>
        <strain evidence="2">DSM 26884</strain>
    </source>
</reference>
<name>A0A1M6ERD8_9BACE</name>